<comment type="caution">
    <text evidence="1">The sequence shown here is derived from an EMBL/GenBank/DDBJ whole genome shotgun (WGS) entry which is preliminary data.</text>
</comment>
<proteinExistence type="predicted"/>
<dbReference type="EMBL" id="BLAM01000205">
    <property type="protein sequence ID" value="GET07051.1"/>
    <property type="molecule type" value="Genomic_DNA"/>
</dbReference>
<organism evidence="1">
    <name type="scientific">Ligilactobacillus agilis</name>
    <dbReference type="NCBI Taxonomy" id="1601"/>
    <lineage>
        <taxon>Bacteria</taxon>
        <taxon>Bacillati</taxon>
        <taxon>Bacillota</taxon>
        <taxon>Bacilli</taxon>
        <taxon>Lactobacillales</taxon>
        <taxon>Lactobacillaceae</taxon>
        <taxon>Ligilactobacillus</taxon>
    </lineage>
</organism>
<accession>A0A6F9XP45</accession>
<dbReference type="RefSeq" id="WP_172585219.1">
    <property type="nucleotide sequence ID" value="NZ_BLAM01000205.1"/>
</dbReference>
<dbReference type="AlphaFoldDB" id="A0A6F9XP45"/>
<evidence type="ECO:0000313" key="1">
    <source>
        <dbReference type="EMBL" id="GET07051.1"/>
    </source>
</evidence>
<dbReference type="Proteomes" id="UP000494265">
    <property type="component" value="Unassembled WGS sequence"/>
</dbReference>
<name>A0A6F9XP45_9LACO</name>
<dbReference type="CDD" id="cd00761">
    <property type="entry name" value="Glyco_tranf_GTA_type"/>
    <property type="match status" value="1"/>
</dbReference>
<reference evidence="1" key="1">
    <citation type="submission" date="2019-10" db="EMBL/GenBank/DDBJ databases">
        <title>Lactobacillus agilis SY212 Whole Genome Sequencing Project.</title>
        <authorList>
            <person name="Suzuki S."/>
            <person name="Endo A."/>
            <person name="Maeno S."/>
            <person name="Shiwa Y."/>
            <person name="Matsutani M."/>
            <person name="Kajikawa A."/>
        </authorList>
    </citation>
    <scope>NUCLEOTIDE SEQUENCE</scope>
    <source>
        <strain evidence="1">SY212</strain>
    </source>
</reference>
<gene>
    <name evidence="1" type="ORF">SY212_20810</name>
</gene>
<sequence length="61" mass="7170">MKQESISFLLFVDGNEAYLPVWLQSIKEQDYLQTETIVVTKSPLAHLEALQKQYFIYSFIN</sequence>
<protein>
    <submittedName>
        <fullName evidence="1">Uncharacterized protein</fullName>
    </submittedName>
</protein>